<feature type="domain" description="Fructose-1-6-bisphosphatase class 1 C-terminal" evidence="12">
    <location>
        <begin position="207"/>
        <end position="339"/>
    </location>
</feature>
<dbReference type="EMBL" id="RCTF01000001">
    <property type="protein sequence ID" value="RLP81816.1"/>
    <property type="molecule type" value="Genomic_DNA"/>
</dbReference>
<dbReference type="Pfam" id="PF00316">
    <property type="entry name" value="FBPase"/>
    <property type="match status" value="1"/>
</dbReference>
<keyword evidence="5 9" id="KW-0479">Metal-binding</keyword>
<comment type="caution">
    <text evidence="9">Lacks conserved residue(s) required for the propagation of feature annotation.</text>
</comment>
<comment type="caution">
    <text evidence="13">The sequence shown here is derived from an EMBL/GenBank/DDBJ whole genome shotgun (WGS) entry which is preliminary data.</text>
</comment>
<dbReference type="NCBIfam" id="NF006780">
    <property type="entry name" value="PRK09293.1-4"/>
    <property type="match status" value="1"/>
</dbReference>
<dbReference type="RefSeq" id="WP_121621630.1">
    <property type="nucleotide sequence ID" value="NZ_JACIIW010000004.1"/>
</dbReference>
<gene>
    <name evidence="9" type="primary">fbp</name>
    <name evidence="13" type="ORF">D9R14_02145</name>
</gene>
<dbReference type="GO" id="GO:0006002">
    <property type="term" value="P:fructose 6-phosphate metabolic process"/>
    <property type="evidence" value="ECO:0007669"/>
    <property type="project" value="TreeGrafter"/>
</dbReference>
<evidence type="ECO:0000313" key="14">
    <source>
        <dbReference type="Proteomes" id="UP000269692"/>
    </source>
</evidence>
<dbReference type="InterPro" id="IPR033391">
    <property type="entry name" value="FBPase_N"/>
</dbReference>
<evidence type="ECO:0000256" key="10">
    <source>
        <dbReference type="RuleBase" id="RU000508"/>
    </source>
</evidence>
<evidence type="ECO:0000256" key="5">
    <source>
        <dbReference type="ARBA" id="ARBA00022723"/>
    </source>
</evidence>
<comment type="pathway">
    <text evidence="2">Carbohydrate biosynthesis; Calvin cycle.</text>
</comment>
<dbReference type="InterPro" id="IPR028343">
    <property type="entry name" value="FBPtase"/>
</dbReference>
<evidence type="ECO:0000256" key="6">
    <source>
        <dbReference type="ARBA" id="ARBA00022801"/>
    </source>
</evidence>
<dbReference type="EC" id="3.1.3.11" evidence="9"/>
<sequence length="359" mass="37799">MLEKTAETRPAATFAKGIPLAAALDDWAGADARRQDVAATVAALARGATALARRIAEGPLGGDLGATLSAGEAGEGQKALDVIADELLIAALHAAPVAAVASEEDELPVPLKAGAPLLVALDPLDGSSNIDTCLSVGTIFAVLACPAGIDGAAPAAFLQSGRSLLAAGYVMYGPHVALMLTVGAGTWPFVLDADGVFRLAEPAARVPQGTAEFAVNMSNYRHWDAPVRLYVDDCISGREGPRERDFNMRWVASMVADAHRIFRRGGVYLYPGDARKGYGQGRLRLLYEAFPVAFLMEQAGGAATDGRTDILDLTATGVHQRTPLVFGSRDKVERVRRYHLAPAGEADRAPLFARRGLFI</sequence>
<comment type="subunit">
    <text evidence="9">Homotetramer.</text>
</comment>
<dbReference type="PROSITE" id="PS00124">
    <property type="entry name" value="FBPASE"/>
    <property type="match status" value="1"/>
</dbReference>
<keyword evidence="8 9" id="KW-0119">Carbohydrate metabolism</keyword>
<evidence type="ECO:0000256" key="1">
    <source>
        <dbReference type="ARBA" id="ARBA00001273"/>
    </source>
</evidence>
<dbReference type="HAMAP" id="MF_01855">
    <property type="entry name" value="FBPase_class1"/>
    <property type="match status" value="1"/>
</dbReference>
<evidence type="ECO:0000259" key="12">
    <source>
        <dbReference type="Pfam" id="PF18913"/>
    </source>
</evidence>
<feature type="binding site" evidence="9">
    <location>
        <begin position="125"/>
        <end position="128"/>
    </location>
    <ligand>
        <name>substrate</name>
    </ligand>
</feature>
<dbReference type="InterPro" id="IPR020548">
    <property type="entry name" value="Fructose_bisphosphatase_AS"/>
</dbReference>
<feature type="binding site" evidence="9">
    <location>
        <position position="122"/>
    </location>
    <ligand>
        <name>Mg(2+)</name>
        <dbReference type="ChEBI" id="CHEBI:18420"/>
        <label>2</label>
    </ligand>
</feature>
<proteinExistence type="inferred from homology"/>
<dbReference type="Pfam" id="PF18913">
    <property type="entry name" value="FBPase_C"/>
    <property type="match status" value="1"/>
</dbReference>
<dbReference type="PRINTS" id="PR00115">
    <property type="entry name" value="F16BPHPHTASE"/>
</dbReference>
<evidence type="ECO:0000256" key="4">
    <source>
        <dbReference type="ARBA" id="ARBA00022490"/>
    </source>
</evidence>
<dbReference type="GO" id="GO:0000287">
    <property type="term" value="F:magnesium ion binding"/>
    <property type="evidence" value="ECO:0007669"/>
    <property type="project" value="UniProtKB-UniRule"/>
</dbReference>
<feature type="binding site" evidence="9">
    <location>
        <position position="124"/>
    </location>
    <ligand>
        <name>Mg(2+)</name>
        <dbReference type="ChEBI" id="CHEBI:18420"/>
        <label>1</label>
    </ligand>
</feature>
<keyword evidence="14" id="KW-1185">Reference proteome</keyword>
<comment type="catalytic activity">
    <reaction evidence="1 9">
        <text>beta-D-fructose 1,6-bisphosphate + H2O = beta-D-fructose 6-phosphate + phosphate</text>
        <dbReference type="Rhea" id="RHEA:11064"/>
        <dbReference type="ChEBI" id="CHEBI:15377"/>
        <dbReference type="ChEBI" id="CHEBI:32966"/>
        <dbReference type="ChEBI" id="CHEBI:43474"/>
        <dbReference type="ChEBI" id="CHEBI:57634"/>
        <dbReference type="EC" id="3.1.3.11"/>
    </reaction>
</comment>
<dbReference type="CDD" id="cd00354">
    <property type="entry name" value="FBPase"/>
    <property type="match status" value="1"/>
</dbReference>
<dbReference type="Gene3D" id="3.40.190.80">
    <property type="match status" value="1"/>
</dbReference>
<feature type="binding site" evidence="9">
    <location>
        <position position="122"/>
    </location>
    <ligand>
        <name>Mg(2+)</name>
        <dbReference type="ChEBI" id="CHEBI:18420"/>
        <label>1</label>
    </ligand>
</feature>
<organism evidence="13 14">
    <name type="scientific">Xanthobacter tagetidis</name>
    <dbReference type="NCBI Taxonomy" id="60216"/>
    <lineage>
        <taxon>Bacteria</taxon>
        <taxon>Pseudomonadati</taxon>
        <taxon>Pseudomonadota</taxon>
        <taxon>Alphaproteobacteria</taxon>
        <taxon>Hyphomicrobiales</taxon>
        <taxon>Xanthobacteraceae</taxon>
        <taxon>Xanthobacter</taxon>
    </lineage>
</organism>
<comment type="similarity">
    <text evidence="3 9 10">Belongs to the FBPase class 1 family.</text>
</comment>
<dbReference type="PANTHER" id="PTHR11556">
    <property type="entry name" value="FRUCTOSE-1,6-BISPHOSPHATASE-RELATED"/>
    <property type="match status" value="1"/>
</dbReference>
<dbReference type="InterPro" id="IPR044015">
    <property type="entry name" value="FBPase_C_dom"/>
</dbReference>
<dbReference type="GO" id="GO:0005829">
    <property type="term" value="C:cytosol"/>
    <property type="evidence" value="ECO:0007669"/>
    <property type="project" value="TreeGrafter"/>
</dbReference>
<evidence type="ECO:0000256" key="8">
    <source>
        <dbReference type="ARBA" id="ARBA00023277"/>
    </source>
</evidence>
<dbReference type="PIRSF" id="PIRSF500210">
    <property type="entry name" value="FBPtase"/>
    <property type="match status" value="1"/>
</dbReference>
<keyword evidence="7 9" id="KW-0460">Magnesium</keyword>
<dbReference type="SUPFAM" id="SSF56655">
    <property type="entry name" value="Carbohydrate phosphatase"/>
    <property type="match status" value="1"/>
</dbReference>
<evidence type="ECO:0000256" key="7">
    <source>
        <dbReference type="ARBA" id="ARBA00022842"/>
    </source>
</evidence>
<dbReference type="NCBIfam" id="NF006779">
    <property type="entry name" value="PRK09293.1-3"/>
    <property type="match status" value="1"/>
</dbReference>
<dbReference type="GO" id="GO:0030388">
    <property type="term" value="P:fructose 1,6-bisphosphate metabolic process"/>
    <property type="evidence" value="ECO:0007669"/>
    <property type="project" value="TreeGrafter"/>
</dbReference>
<dbReference type="AlphaFoldDB" id="A0A3L7AMT3"/>
<dbReference type="PIRSF" id="PIRSF000904">
    <property type="entry name" value="FBPtase_SBPase"/>
    <property type="match status" value="1"/>
</dbReference>
<feature type="binding site" evidence="9">
    <location>
        <position position="103"/>
    </location>
    <ligand>
        <name>Mg(2+)</name>
        <dbReference type="ChEBI" id="CHEBI:18420"/>
        <label>1</label>
    </ligand>
</feature>
<dbReference type="Proteomes" id="UP000269692">
    <property type="component" value="Unassembled WGS sequence"/>
</dbReference>
<evidence type="ECO:0000256" key="9">
    <source>
        <dbReference type="HAMAP-Rule" id="MF_01855"/>
    </source>
</evidence>
<feature type="binding site" evidence="9">
    <location>
        <begin position="268"/>
        <end position="270"/>
    </location>
    <ligand>
        <name>substrate</name>
    </ligand>
</feature>
<keyword evidence="4 9" id="KW-0963">Cytoplasm</keyword>
<comment type="cofactor">
    <cofactor evidence="9">
        <name>Mg(2+)</name>
        <dbReference type="ChEBI" id="CHEBI:18420"/>
    </cofactor>
    <text evidence="9">Binds 2 magnesium ions per subunit.</text>
</comment>
<comment type="subcellular location">
    <subcellularLocation>
        <location evidence="9">Cytoplasm</location>
    </subcellularLocation>
</comment>
<dbReference type="GO" id="GO:0005986">
    <property type="term" value="P:sucrose biosynthetic process"/>
    <property type="evidence" value="ECO:0007669"/>
    <property type="project" value="TreeGrafter"/>
</dbReference>
<feature type="domain" description="Fructose-1-6-bisphosphatase class I N-terminal" evidence="11">
    <location>
        <begin position="34"/>
        <end position="200"/>
    </location>
</feature>
<dbReference type="FunFam" id="3.40.190.80:FF:000011">
    <property type="entry name" value="Fructose-1,6-bisphosphatase class 1"/>
    <property type="match status" value="1"/>
</dbReference>
<dbReference type="OrthoDB" id="9806756at2"/>
<feature type="binding site" evidence="9">
    <location>
        <position position="125"/>
    </location>
    <ligand>
        <name>Mg(2+)</name>
        <dbReference type="ChEBI" id="CHEBI:18420"/>
        <label>2</label>
    </ligand>
</feature>
<dbReference type="InterPro" id="IPR000146">
    <property type="entry name" value="FBPase_class-1"/>
</dbReference>
<accession>A0A3L7AMT3</accession>
<feature type="binding site" evidence="9">
    <location>
        <position position="288"/>
    </location>
    <ligand>
        <name>Mg(2+)</name>
        <dbReference type="ChEBI" id="CHEBI:18420"/>
        <label>2</label>
    </ligand>
</feature>
<dbReference type="GO" id="GO:0006000">
    <property type="term" value="P:fructose metabolic process"/>
    <property type="evidence" value="ECO:0007669"/>
    <property type="project" value="TreeGrafter"/>
</dbReference>
<name>A0A3L7AMT3_9HYPH</name>
<dbReference type="Gene3D" id="3.30.540.10">
    <property type="entry name" value="Fructose-1,6-Bisphosphatase, subunit A, domain 1"/>
    <property type="match status" value="1"/>
</dbReference>
<dbReference type="PANTHER" id="PTHR11556:SF35">
    <property type="entry name" value="SEDOHEPTULOSE-1,7-BISPHOSPHATASE, CHLOROPLASTIC"/>
    <property type="match status" value="1"/>
</dbReference>
<evidence type="ECO:0000259" key="11">
    <source>
        <dbReference type="Pfam" id="PF00316"/>
    </source>
</evidence>
<keyword evidence="6 9" id="KW-0378">Hydrolase</keyword>
<evidence type="ECO:0000313" key="13">
    <source>
        <dbReference type="EMBL" id="RLP81816.1"/>
    </source>
</evidence>
<feature type="binding site" evidence="9">
    <location>
        <position position="216"/>
    </location>
    <ligand>
        <name>substrate</name>
    </ligand>
</feature>
<evidence type="ECO:0000256" key="3">
    <source>
        <dbReference type="ARBA" id="ARBA00010941"/>
    </source>
</evidence>
<evidence type="ECO:0000256" key="2">
    <source>
        <dbReference type="ARBA" id="ARBA00005215"/>
    </source>
</evidence>
<reference evidence="13 14" key="1">
    <citation type="submission" date="2018-10" db="EMBL/GenBank/DDBJ databases">
        <title>Xanthobacter tagetidis genome sequencing and assembly.</title>
        <authorList>
            <person name="Maclea K.S."/>
            <person name="Goen A.E."/>
            <person name="Fatima S.A."/>
        </authorList>
    </citation>
    <scope>NUCLEOTIDE SEQUENCE [LARGE SCALE GENOMIC DNA]</scope>
    <source>
        <strain evidence="13 14">ATCC 700314</strain>
    </source>
</reference>
<protein>
    <recommendedName>
        <fullName evidence="9">Fructose-1,6-bisphosphatase class 1</fullName>
        <shortName evidence="9">FBPase class 1</shortName>
        <ecNumber evidence="9">3.1.3.11</ecNumber>
    </recommendedName>
    <alternativeName>
        <fullName evidence="9">D-fructose-1,6-bisphosphate 1-phosphohydrolase class 1</fullName>
    </alternativeName>
</protein>
<dbReference type="GO" id="GO:0006094">
    <property type="term" value="P:gluconeogenesis"/>
    <property type="evidence" value="ECO:0007669"/>
    <property type="project" value="UniProtKB-UniRule"/>
</dbReference>
<dbReference type="GO" id="GO:0042132">
    <property type="term" value="F:fructose 1,6-bisphosphate 1-phosphatase activity"/>
    <property type="evidence" value="ECO:0007669"/>
    <property type="project" value="UniProtKB-UniRule"/>
</dbReference>